<sequence length="103" mass="11397">MVDRMADDDPVVHCELADDVDLRAGLEAAYIEHLEVDAERTIIIYQSAILMVVATDGDAAAAHAFDVELWEPPIYTHDLGPDEVLAEFVEDFTTALPTTRQPE</sequence>
<organism evidence="1 2">
    <name type="scientific">Halarchaeum salinum</name>
    <dbReference type="NCBI Taxonomy" id="489912"/>
    <lineage>
        <taxon>Archaea</taxon>
        <taxon>Methanobacteriati</taxon>
        <taxon>Methanobacteriota</taxon>
        <taxon>Stenosarchaea group</taxon>
        <taxon>Halobacteria</taxon>
        <taxon>Halobacteriales</taxon>
        <taxon>Halobacteriaceae</taxon>
    </lineage>
</organism>
<name>A0AAV3S2E1_9EURY</name>
<dbReference type="AlphaFoldDB" id="A0AAV3S2E1"/>
<accession>A0AAV3S2E1</accession>
<gene>
    <name evidence="1" type="ORF">GCM10009066_02430</name>
</gene>
<keyword evidence="2" id="KW-1185">Reference proteome</keyword>
<reference evidence="1 2" key="1">
    <citation type="journal article" date="2019" name="Int. J. Syst. Evol. Microbiol.">
        <title>The Global Catalogue of Microorganisms (GCM) 10K type strain sequencing project: providing services to taxonomists for standard genome sequencing and annotation.</title>
        <authorList>
            <consortium name="The Broad Institute Genomics Platform"/>
            <consortium name="The Broad Institute Genome Sequencing Center for Infectious Disease"/>
            <person name="Wu L."/>
            <person name="Ma J."/>
        </authorList>
    </citation>
    <scope>NUCLEOTIDE SEQUENCE [LARGE SCALE GENOMIC DNA]</scope>
    <source>
        <strain evidence="1 2">JCM 16330</strain>
    </source>
</reference>
<comment type="caution">
    <text evidence="1">The sequence shown here is derived from an EMBL/GenBank/DDBJ whole genome shotgun (WGS) entry which is preliminary data.</text>
</comment>
<evidence type="ECO:0000313" key="1">
    <source>
        <dbReference type="EMBL" id="GAA0291442.1"/>
    </source>
</evidence>
<proteinExistence type="predicted"/>
<dbReference type="EMBL" id="BAAABL010000016">
    <property type="protein sequence ID" value="GAA0291442.1"/>
    <property type="molecule type" value="Genomic_DNA"/>
</dbReference>
<protein>
    <submittedName>
        <fullName evidence="1">Uncharacterized protein</fullName>
    </submittedName>
</protein>
<evidence type="ECO:0000313" key="2">
    <source>
        <dbReference type="Proteomes" id="UP001500837"/>
    </source>
</evidence>
<dbReference type="Proteomes" id="UP001500837">
    <property type="component" value="Unassembled WGS sequence"/>
</dbReference>